<feature type="active site" description="O-(5'-phospho-DNA)-serine intermediate" evidence="4 5">
    <location>
        <position position="10"/>
    </location>
</feature>
<keyword evidence="1" id="KW-0229">DNA integration</keyword>
<evidence type="ECO:0000256" key="2">
    <source>
        <dbReference type="ARBA" id="ARBA00023125"/>
    </source>
</evidence>
<dbReference type="EMBL" id="CP007793">
    <property type="protein sequence ID" value="AIB12266.1"/>
    <property type="molecule type" value="Genomic_DNA"/>
</dbReference>
<dbReference type="InterPro" id="IPR006118">
    <property type="entry name" value="Recombinase_CS"/>
</dbReference>
<dbReference type="RefSeq" id="WP_038528869.1">
    <property type="nucleotide sequence ID" value="NZ_CP007793.1"/>
</dbReference>
<dbReference type="InterPro" id="IPR036162">
    <property type="entry name" value="Resolvase-like_N_sf"/>
</dbReference>
<dbReference type="PANTHER" id="PTHR30461">
    <property type="entry name" value="DNA-INVERTASE FROM LAMBDOID PROPHAGE"/>
    <property type="match status" value="1"/>
</dbReference>
<dbReference type="InterPro" id="IPR006119">
    <property type="entry name" value="Resolv_N"/>
</dbReference>
<evidence type="ECO:0000256" key="4">
    <source>
        <dbReference type="PIRSR" id="PIRSR606118-50"/>
    </source>
</evidence>
<evidence type="ECO:0000256" key="3">
    <source>
        <dbReference type="ARBA" id="ARBA00023172"/>
    </source>
</evidence>
<evidence type="ECO:0000313" key="8">
    <source>
        <dbReference type="Proteomes" id="UP000027186"/>
    </source>
</evidence>
<evidence type="ECO:0000313" key="7">
    <source>
        <dbReference type="EMBL" id="AIB12266.1"/>
    </source>
</evidence>
<dbReference type="CDD" id="cd00338">
    <property type="entry name" value="Ser_Recombinase"/>
    <property type="match status" value="1"/>
</dbReference>
<dbReference type="SUPFAM" id="SSF53041">
    <property type="entry name" value="Resolvase-like"/>
    <property type="match status" value="1"/>
</dbReference>
<dbReference type="GO" id="GO:0000150">
    <property type="term" value="F:DNA strand exchange activity"/>
    <property type="evidence" value="ECO:0007669"/>
    <property type="project" value="InterPro"/>
</dbReference>
<dbReference type="PANTHER" id="PTHR30461:SF2">
    <property type="entry name" value="SERINE RECOMBINASE PINE-RELATED"/>
    <property type="match status" value="1"/>
</dbReference>
<dbReference type="Gene3D" id="3.40.50.1390">
    <property type="entry name" value="Resolvase, N-terminal catalytic domain"/>
    <property type="match status" value="1"/>
</dbReference>
<proteinExistence type="predicted"/>
<evidence type="ECO:0000256" key="1">
    <source>
        <dbReference type="ARBA" id="ARBA00022908"/>
    </source>
</evidence>
<keyword evidence="3" id="KW-0233">DNA recombination</keyword>
<keyword evidence="2" id="KW-0238">DNA-binding</keyword>
<dbReference type="GO" id="GO:0003677">
    <property type="term" value="F:DNA binding"/>
    <property type="evidence" value="ECO:0007669"/>
    <property type="project" value="UniProtKB-KW"/>
</dbReference>
<reference evidence="7 8" key="1">
    <citation type="journal article" date="2014" name="Genome Announc.">
        <title>Complete Genome Sequence of the Model Rhizosphere Strain Azospirillum brasilense Az39, Successfully Applied in Agriculture.</title>
        <authorList>
            <person name="Rivera D."/>
            <person name="Revale S."/>
            <person name="Molina R."/>
            <person name="Gualpa J."/>
            <person name="Puente M."/>
            <person name="Maroniche G."/>
            <person name="Paris G."/>
            <person name="Baker D."/>
            <person name="Clavijo B."/>
            <person name="McLay K."/>
            <person name="Spaepen S."/>
            <person name="Perticari A."/>
            <person name="Vazquez M."/>
            <person name="Wisniewski-Dye F."/>
            <person name="Watkins C."/>
            <person name="Martinez-Abarca F."/>
            <person name="Vanderleyden J."/>
            <person name="Cassan F."/>
        </authorList>
    </citation>
    <scope>NUCLEOTIDE SEQUENCE [LARGE SCALE GENOMIC DNA]</scope>
    <source>
        <strain evidence="7 8">Az39</strain>
    </source>
</reference>
<dbReference type="Pfam" id="PF00239">
    <property type="entry name" value="Resolvase"/>
    <property type="match status" value="1"/>
</dbReference>
<dbReference type="SMART" id="SM00857">
    <property type="entry name" value="Resolvase"/>
    <property type="match status" value="1"/>
</dbReference>
<dbReference type="InterPro" id="IPR050639">
    <property type="entry name" value="SSR_resolvase"/>
</dbReference>
<dbReference type="GO" id="GO:0015074">
    <property type="term" value="P:DNA integration"/>
    <property type="evidence" value="ECO:0007669"/>
    <property type="project" value="UniProtKB-KW"/>
</dbReference>
<dbReference type="KEGG" id="abq:ABAZ39_09695"/>
<feature type="domain" description="Resolvase/invertase-type recombinase catalytic" evidence="6">
    <location>
        <begin position="2"/>
        <end position="139"/>
    </location>
</feature>
<name>A0A060DDL5_9PROT</name>
<organism evidence="7 8">
    <name type="scientific">Azospirillum argentinense</name>
    <dbReference type="NCBI Taxonomy" id="2970906"/>
    <lineage>
        <taxon>Bacteria</taxon>
        <taxon>Pseudomonadati</taxon>
        <taxon>Pseudomonadota</taxon>
        <taxon>Alphaproteobacteria</taxon>
        <taxon>Rhodospirillales</taxon>
        <taxon>Azospirillaceae</taxon>
        <taxon>Azospirillum</taxon>
    </lineage>
</organism>
<protein>
    <submittedName>
        <fullName evidence="7">Resolvase</fullName>
    </submittedName>
</protein>
<evidence type="ECO:0000256" key="5">
    <source>
        <dbReference type="PROSITE-ProRule" id="PRU10137"/>
    </source>
</evidence>
<dbReference type="PROSITE" id="PS00397">
    <property type="entry name" value="RECOMBINASES_1"/>
    <property type="match status" value="1"/>
</dbReference>
<dbReference type="InterPro" id="IPR011109">
    <property type="entry name" value="DNA_bind_recombinase_dom"/>
</dbReference>
<evidence type="ECO:0000259" key="6">
    <source>
        <dbReference type="PROSITE" id="PS51736"/>
    </source>
</evidence>
<accession>A0A060DDL5</accession>
<gene>
    <name evidence="7" type="ORF">ABAZ39_09695</name>
</gene>
<dbReference type="AlphaFoldDB" id="A0A060DDL5"/>
<dbReference type="PROSITE" id="PS51736">
    <property type="entry name" value="RECOMBINASES_3"/>
    <property type="match status" value="1"/>
</dbReference>
<dbReference type="Pfam" id="PF07508">
    <property type="entry name" value="Recombinase"/>
    <property type="match status" value="1"/>
</dbReference>
<dbReference type="Proteomes" id="UP000027186">
    <property type="component" value="Chromosome"/>
</dbReference>
<sequence>MNCIGYLRVSTSRQGRSGLGLDAQQDAIFRFASGNGYVVSDYYRDIQSGADDDRPGLNAAIAQAQRERCPLVVAKLDRLGRDVHFISGLMRHRVQFVVAELGLDVDPFTLHLWAALAEKERRLIADRTRQALLAKRDRGEPLGSPNMAEVAKAGTARRQAQADEHAARVMPIIAEIRRAGVTTLQGIADALNARGVRSARGGRWHPSTVRDIIRRHKPLAATPM</sequence>